<evidence type="ECO:0000256" key="2">
    <source>
        <dbReference type="ARBA" id="ARBA00022475"/>
    </source>
</evidence>
<dbReference type="Pfam" id="PF06580">
    <property type="entry name" value="His_kinase"/>
    <property type="match status" value="1"/>
</dbReference>
<dbReference type="EMBL" id="BSDY01000007">
    <property type="protein sequence ID" value="GLI56235.1"/>
    <property type="molecule type" value="Genomic_DNA"/>
</dbReference>
<evidence type="ECO:0000256" key="11">
    <source>
        <dbReference type="SAM" id="Phobius"/>
    </source>
</evidence>
<feature type="transmembrane region" description="Helical" evidence="11">
    <location>
        <begin position="73"/>
        <end position="96"/>
    </location>
</feature>
<evidence type="ECO:0000256" key="3">
    <source>
        <dbReference type="ARBA" id="ARBA00022679"/>
    </source>
</evidence>
<feature type="transmembrane region" description="Helical" evidence="11">
    <location>
        <begin position="43"/>
        <end position="61"/>
    </location>
</feature>
<gene>
    <name evidence="15" type="ORF">PM10SUCC1_17490</name>
</gene>
<keyword evidence="7" id="KW-0067">ATP-binding</keyword>
<feature type="transmembrane region" description="Helical" evidence="11">
    <location>
        <begin position="12"/>
        <end position="31"/>
    </location>
</feature>
<dbReference type="PANTHER" id="PTHR34220:SF7">
    <property type="entry name" value="SENSOR HISTIDINE KINASE YPDA"/>
    <property type="match status" value="1"/>
</dbReference>
<dbReference type="GO" id="GO:0000155">
    <property type="term" value="F:phosphorelay sensor kinase activity"/>
    <property type="evidence" value="ECO:0007669"/>
    <property type="project" value="InterPro"/>
</dbReference>
<evidence type="ECO:0000256" key="8">
    <source>
        <dbReference type="ARBA" id="ARBA00022989"/>
    </source>
</evidence>
<evidence type="ECO:0000259" key="12">
    <source>
        <dbReference type="Pfam" id="PF02518"/>
    </source>
</evidence>
<evidence type="ECO:0000256" key="10">
    <source>
        <dbReference type="ARBA" id="ARBA00023136"/>
    </source>
</evidence>
<keyword evidence="4 11" id="KW-0812">Transmembrane</keyword>
<dbReference type="Gene3D" id="1.10.1760.20">
    <property type="match status" value="1"/>
</dbReference>
<feature type="transmembrane region" description="Helical" evidence="11">
    <location>
        <begin position="136"/>
        <end position="156"/>
    </location>
</feature>
<evidence type="ECO:0000256" key="4">
    <source>
        <dbReference type="ARBA" id="ARBA00022692"/>
    </source>
</evidence>
<evidence type="ECO:0000313" key="16">
    <source>
        <dbReference type="Proteomes" id="UP001144471"/>
    </source>
</evidence>
<dbReference type="RefSeq" id="WP_281835244.1">
    <property type="nucleotide sequence ID" value="NZ_BSDY01000007.1"/>
</dbReference>
<name>A0A9W6GLN4_9FUSO</name>
<comment type="caution">
    <text evidence="15">The sequence shown here is derived from an EMBL/GenBank/DDBJ whole genome shotgun (WGS) entry which is preliminary data.</text>
</comment>
<evidence type="ECO:0000259" key="14">
    <source>
        <dbReference type="Pfam" id="PF07694"/>
    </source>
</evidence>
<evidence type="ECO:0000256" key="5">
    <source>
        <dbReference type="ARBA" id="ARBA00022741"/>
    </source>
</evidence>
<keyword evidence="6" id="KW-0418">Kinase</keyword>
<comment type="subcellular location">
    <subcellularLocation>
        <location evidence="1">Cell membrane</location>
        <topology evidence="1">Multi-pass membrane protein</topology>
    </subcellularLocation>
</comment>
<dbReference type="PANTHER" id="PTHR34220">
    <property type="entry name" value="SENSOR HISTIDINE KINASE YPDA"/>
    <property type="match status" value="1"/>
</dbReference>
<dbReference type="InterPro" id="IPR050640">
    <property type="entry name" value="Bact_2-comp_sensor_kinase"/>
</dbReference>
<accession>A0A9W6GLN4</accession>
<dbReference type="Gene3D" id="3.30.565.10">
    <property type="entry name" value="Histidine kinase-like ATPase, C-terminal domain"/>
    <property type="match status" value="1"/>
</dbReference>
<evidence type="ECO:0000256" key="6">
    <source>
        <dbReference type="ARBA" id="ARBA00022777"/>
    </source>
</evidence>
<dbReference type="GO" id="GO:0005524">
    <property type="term" value="F:ATP binding"/>
    <property type="evidence" value="ECO:0007669"/>
    <property type="project" value="UniProtKB-KW"/>
</dbReference>
<feature type="transmembrane region" description="Helical" evidence="11">
    <location>
        <begin position="168"/>
        <end position="188"/>
    </location>
</feature>
<keyword evidence="5" id="KW-0547">Nucleotide-binding</keyword>
<dbReference type="Proteomes" id="UP001144471">
    <property type="component" value="Unassembled WGS sequence"/>
</dbReference>
<protein>
    <submittedName>
        <fullName evidence="15">Autolysin</fullName>
    </submittedName>
</protein>
<dbReference type="SUPFAM" id="SSF55874">
    <property type="entry name" value="ATPase domain of HSP90 chaperone/DNA topoisomerase II/histidine kinase"/>
    <property type="match status" value="1"/>
</dbReference>
<evidence type="ECO:0000313" key="15">
    <source>
        <dbReference type="EMBL" id="GLI56235.1"/>
    </source>
</evidence>
<dbReference type="AlphaFoldDB" id="A0A9W6GLN4"/>
<evidence type="ECO:0000259" key="13">
    <source>
        <dbReference type="Pfam" id="PF06580"/>
    </source>
</evidence>
<keyword evidence="9" id="KW-0902">Two-component regulatory system</keyword>
<dbReference type="GO" id="GO:0071555">
    <property type="term" value="P:cell wall organization"/>
    <property type="evidence" value="ECO:0007669"/>
    <property type="project" value="InterPro"/>
</dbReference>
<feature type="transmembrane region" description="Helical" evidence="11">
    <location>
        <begin position="103"/>
        <end position="124"/>
    </location>
</feature>
<proteinExistence type="predicted"/>
<dbReference type="GO" id="GO:0005886">
    <property type="term" value="C:plasma membrane"/>
    <property type="evidence" value="ECO:0007669"/>
    <property type="project" value="UniProtKB-SubCell"/>
</dbReference>
<feature type="domain" description="Histidine kinase/HSP90-like ATPase" evidence="12">
    <location>
        <begin position="459"/>
        <end position="553"/>
    </location>
</feature>
<keyword evidence="2" id="KW-1003">Cell membrane</keyword>
<dbReference type="InterPro" id="IPR036890">
    <property type="entry name" value="HATPase_C_sf"/>
</dbReference>
<feature type="domain" description="Signal transduction histidine kinase internal region" evidence="13">
    <location>
        <begin position="362"/>
        <end position="440"/>
    </location>
</feature>
<keyword evidence="8 11" id="KW-1133">Transmembrane helix</keyword>
<feature type="domain" description="Signal transduction histidine kinase 5TM receptor LytS transmembrane region" evidence="14">
    <location>
        <begin position="26"/>
        <end position="191"/>
    </location>
</feature>
<dbReference type="Pfam" id="PF02518">
    <property type="entry name" value="HATPase_c"/>
    <property type="match status" value="1"/>
</dbReference>
<dbReference type="Pfam" id="PF07694">
    <property type="entry name" value="5TM-5TMR_LYT"/>
    <property type="match status" value="1"/>
</dbReference>
<evidence type="ECO:0000256" key="7">
    <source>
        <dbReference type="ARBA" id="ARBA00022840"/>
    </source>
</evidence>
<evidence type="ECO:0000256" key="9">
    <source>
        <dbReference type="ARBA" id="ARBA00023012"/>
    </source>
</evidence>
<dbReference type="InterPro" id="IPR011620">
    <property type="entry name" value="Sig_transdc_His_kinase_LytS_TM"/>
</dbReference>
<reference evidence="15" key="1">
    <citation type="submission" date="2022-12" db="EMBL/GenBank/DDBJ databases">
        <title>Reference genome sequencing for broad-spectrum identification of bacterial and archaeal isolates by mass spectrometry.</title>
        <authorList>
            <person name="Sekiguchi Y."/>
            <person name="Tourlousse D.M."/>
        </authorList>
    </citation>
    <scope>NUCLEOTIDE SEQUENCE</scope>
    <source>
        <strain evidence="15">10succ1</strain>
    </source>
</reference>
<dbReference type="InterPro" id="IPR003594">
    <property type="entry name" value="HATPase_dom"/>
</dbReference>
<sequence>MLGLSNHLLNNIGYIIAIAFGLTHVNTFKRIIEKEKYSVRDRVILSLLFSAIAILGTYVGTDYNGAIANTRNIGVVVAGVVGGPIIGLVTGVVAGAHRYFIDVGGITALPCAIATVLGGILSGGVYRKIEPKERKLYGLLAGIIVENLSMGFILLMSRPFELARDIVTNIYIPMVLANGMGAFIVIAITESILEEKKRMAGEQAKLILEVANKTLPHFRDLTNKSLINVCKIIRDSVEAELVAITDRENILASYSSEERYKINHTEIVGIGTKQVLETGEILIADELEDELKFRCCLKDLKSAIIAPLNTGQGTTGTLKLYFKENSSLTSRNKYLAIGLSQLISTQLEISRVERLKNEAAKAEIKALQAQINPHFLFNALHTVSSFVRIDPAKARKVIIDLSTYLRYSIENGDRLVSIGKELEQVRAYVDIEKARFQNKFMVHYDIEEGVEEKTIPSLTIQPLVENALKHGILKKNTGKNVYISVCRSEEEGIDIVIEDDGAGIEEEIIENIQRDNVKPEKIGLYNVHSRIKLLYGRGLTIERLDKGTRISFNIGGE</sequence>
<evidence type="ECO:0000256" key="1">
    <source>
        <dbReference type="ARBA" id="ARBA00004651"/>
    </source>
</evidence>
<dbReference type="SUPFAM" id="SSF55781">
    <property type="entry name" value="GAF domain-like"/>
    <property type="match status" value="1"/>
</dbReference>
<keyword evidence="10 11" id="KW-0472">Membrane</keyword>
<keyword evidence="3" id="KW-0808">Transferase</keyword>
<dbReference type="InterPro" id="IPR010559">
    <property type="entry name" value="Sig_transdc_His_kin_internal"/>
</dbReference>
<keyword evidence="16" id="KW-1185">Reference proteome</keyword>
<organism evidence="15 16">
    <name type="scientific">Propionigenium maris DSM 9537</name>
    <dbReference type="NCBI Taxonomy" id="1123000"/>
    <lineage>
        <taxon>Bacteria</taxon>
        <taxon>Fusobacteriati</taxon>
        <taxon>Fusobacteriota</taxon>
        <taxon>Fusobacteriia</taxon>
        <taxon>Fusobacteriales</taxon>
        <taxon>Fusobacteriaceae</taxon>
        <taxon>Propionigenium</taxon>
    </lineage>
</organism>